<evidence type="ECO:0000313" key="4">
    <source>
        <dbReference type="Proteomes" id="UP000319578"/>
    </source>
</evidence>
<dbReference type="PATRIC" id="fig|54915.3.peg.6920"/>
<evidence type="ECO:0000313" key="2">
    <source>
        <dbReference type="EMBL" id="KNB73759.1"/>
    </source>
</evidence>
<proteinExistence type="predicted"/>
<dbReference type="STRING" id="54915.ADS79_07435"/>
<keyword evidence="4" id="KW-1185">Reference proteome</keyword>
<dbReference type="InterPro" id="IPR006427">
    <property type="entry name" value="Portal_HK97"/>
</dbReference>
<name>A0A0K9YYI0_9BACL</name>
<sequence>MRRKGYFRRWWEQRSGELSNLLNPKQWFLDLFGGGAKTSSGLRVTSSSALLNSNVYTCASILGGDIGKLPIQVFKKRGSGLEKDDSHPVAKLLGIRPNSHMSAYTFKELLQVHLVAWGNAYANIEWYDSGPYNGQPKALWPLDPSRTDVHLDPVTGELWYVTTLPSGETRKIRSADILHLKSISRGGIKGITPIAVIREEIGVQQAQKKFLGSFYANGTTTRGILKVPGSLDKPAKDKIRDEWQKVNSGLSNAHRIAILDAGLDYQSLGMNLDDAQFIETHKFGIGEVAKIYKIPPHKLGLMDKATFSNIEHQSLEYVKSTLQPIITNWEQELIYKLFTEMERRRYYVKFNLTSELRGDSISRAQFYREMITMGAYTINEVRELEERDSIGDLGDKHFVSLNFVSLDKMDQYQMLKAGLGKEAPKGGESSG</sequence>
<dbReference type="EMBL" id="LGIQ01000005">
    <property type="protein sequence ID" value="KNB73759.1"/>
    <property type="molecule type" value="Genomic_DNA"/>
</dbReference>
<protein>
    <submittedName>
        <fullName evidence="2">Portal protein</fullName>
    </submittedName>
</protein>
<organism evidence="2 3">
    <name type="scientific">Brevibacillus reuszeri</name>
    <dbReference type="NCBI Taxonomy" id="54915"/>
    <lineage>
        <taxon>Bacteria</taxon>
        <taxon>Bacillati</taxon>
        <taxon>Bacillota</taxon>
        <taxon>Bacilli</taxon>
        <taxon>Bacillales</taxon>
        <taxon>Paenibacillaceae</taxon>
        <taxon>Brevibacillus</taxon>
    </lineage>
</organism>
<dbReference type="RefSeq" id="WP_049737766.1">
    <property type="nucleotide sequence ID" value="NZ_BJON01000012.1"/>
</dbReference>
<evidence type="ECO:0000313" key="1">
    <source>
        <dbReference type="EMBL" id="GED69400.1"/>
    </source>
</evidence>
<reference evidence="2" key="2">
    <citation type="submission" date="2015-07" db="EMBL/GenBank/DDBJ databases">
        <title>MeaNS - Measles Nucleotide Surveillance Program.</title>
        <authorList>
            <person name="Tran T."/>
            <person name="Druce J."/>
        </authorList>
    </citation>
    <scope>NUCLEOTIDE SEQUENCE</scope>
    <source>
        <strain evidence="2">DSM 9887</strain>
    </source>
</reference>
<dbReference type="AlphaFoldDB" id="A0A0K9YYI0"/>
<evidence type="ECO:0000313" key="3">
    <source>
        <dbReference type="Proteomes" id="UP000036834"/>
    </source>
</evidence>
<dbReference type="NCBIfam" id="TIGR01537">
    <property type="entry name" value="portal_HK97"/>
    <property type="match status" value="1"/>
</dbReference>
<gene>
    <name evidence="2" type="ORF">ADS79_07435</name>
    <name evidence="1" type="ORF">BRE01_31020</name>
</gene>
<reference evidence="3" key="1">
    <citation type="submission" date="2015-07" db="EMBL/GenBank/DDBJ databases">
        <title>Genome sequencing project for genomic taxonomy and phylogenomics of Bacillus-like bacteria.</title>
        <authorList>
            <person name="Liu B."/>
            <person name="Wang J."/>
            <person name="Zhu Y."/>
            <person name="Liu G."/>
            <person name="Chen Q."/>
            <person name="Chen Z."/>
            <person name="Lan J."/>
            <person name="Che J."/>
            <person name="Ge C."/>
            <person name="Shi H."/>
            <person name="Pan Z."/>
            <person name="Liu X."/>
        </authorList>
    </citation>
    <scope>NUCLEOTIDE SEQUENCE [LARGE SCALE GENOMIC DNA]</scope>
    <source>
        <strain evidence="3">DSM 9887</strain>
    </source>
</reference>
<accession>A0A0K9YYI0</accession>
<dbReference type="Proteomes" id="UP000036834">
    <property type="component" value="Unassembled WGS sequence"/>
</dbReference>
<dbReference type="EMBL" id="BJON01000012">
    <property type="protein sequence ID" value="GED69400.1"/>
    <property type="molecule type" value="Genomic_DNA"/>
</dbReference>
<reference evidence="1 4" key="3">
    <citation type="submission" date="2019-06" db="EMBL/GenBank/DDBJ databases">
        <title>Whole genome shotgun sequence of Brevibacillus reuszeri NBRC 15719.</title>
        <authorList>
            <person name="Hosoyama A."/>
            <person name="Uohara A."/>
            <person name="Ohji S."/>
            <person name="Ichikawa N."/>
        </authorList>
    </citation>
    <scope>NUCLEOTIDE SEQUENCE [LARGE SCALE GENOMIC DNA]</scope>
    <source>
        <strain evidence="1 4">NBRC 15719</strain>
    </source>
</reference>
<dbReference type="Proteomes" id="UP000319578">
    <property type="component" value="Unassembled WGS sequence"/>
</dbReference>
<comment type="caution">
    <text evidence="2">The sequence shown here is derived from an EMBL/GenBank/DDBJ whole genome shotgun (WGS) entry which is preliminary data.</text>
</comment>
<dbReference type="OrthoDB" id="9765386at2"/>
<dbReference type="Pfam" id="PF04860">
    <property type="entry name" value="Phage_portal"/>
    <property type="match status" value="1"/>
</dbReference>
<dbReference type="InterPro" id="IPR006944">
    <property type="entry name" value="Phage/GTA_portal"/>
</dbReference>